<dbReference type="EMBL" id="CP049057">
    <property type="protein sequence ID" value="QIE60223.1"/>
    <property type="molecule type" value="Genomic_DNA"/>
</dbReference>
<reference evidence="5 6" key="1">
    <citation type="submission" date="2020-02" db="EMBL/GenBank/DDBJ databases">
        <title>Complete genome sequence of Flavobacteriaceae bacterium.</title>
        <authorList>
            <person name="Kim S.-J."/>
            <person name="Kim Y.-S."/>
            <person name="Kim K.-H."/>
        </authorList>
    </citation>
    <scope>NUCLEOTIDE SEQUENCE [LARGE SCALE GENOMIC DNA]</scope>
    <source>
        <strain evidence="5 6">RR4-40</strain>
    </source>
</reference>
<accession>A0A6G6GP63</accession>
<dbReference type="PANTHER" id="PTHR24273">
    <property type="entry name" value="FI04643P-RELATED"/>
    <property type="match status" value="1"/>
</dbReference>
<dbReference type="Proteomes" id="UP000505306">
    <property type="component" value="Chromosome"/>
</dbReference>
<dbReference type="Pfam" id="PF18962">
    <property type="entry name" value="Por_Secre_tail"/>
    <property type="match status" value="1"/>
</dbReference>
<dbReference type="InterPro" id="IPR003410">
    <property type="entry name" value="HYR_dom"/>
</dbReference>
<evidence type="ECO:0000313" key="6">
    <source>
        <dbReference type="Proteomes" id="UP000505306"/>
    </source>
</evidence>
<dbReference type="SUPFAM" id="SSF110296">
    <property type="entry name" value="Oligoxyloglucan reducing end-specific cellobiohydrolase"/>
    <property type="match status" value="3"/>
</dbReference>
<name>A0A6G6GP63_9FLAO</name>
<dbReference type="KEGG" id="mgel:G5B37_11825"/>
<organism evidence="5 6">
    <name type="scientific">Rasiella rasia</name>
    <dbReference type="NCBI Taxonomy" id="2744027"/>
    <lineage>
        <taxon>Bacteria</taxon>
        <taxon>Pseudomonadati</taxon>
        <taxon>Bacteroidota</taxon>
        <taxon>Flavobacteriia</taxon>
        <taxon>Flavobacteriales</taxon>
        <taxon>Flavobacteriaceae</taxon>
        <taxon>Rasiella</taxon>
    </lineage>
</organism>
<feature type="domain" description="HYR" evidence="4">
    <location>
        <begin position="1335"/>
        <end position="1418"/>
    </location>
</feature>
<evidence type="ECO:0000259" key="4">
    <source>
        <dbReference type="PROSITE" id="PS50825"/>
    </source>
</evidence>
<evidence type="ECO:0000256" key="2">
    <source>
        <dbReference type="ARBA" id="ARBA00022737"/>
    </source>
</evidence>
<dbReference type="RefSeq" id="WP_164680235.1">
    <property type="nucleotide sequence ID" value="NZ_CP049057.1"/>
</dbReference>
<evidence type="ECO:0000256" key="1">
    <source>
        <dbReference type="ARBA" id="ARBA00022729"/>
    </source>
</evidence>
<dbReference type="InterPro" id="IPR013783">
    <property type="entry name" value="Ig-like_fold"/>
</dbReference>
<dbReference type="Pfam" id="PF02494">
    <property type="entry name" value="HYR"/>
    <property type="match status" value="2"/>
</dbReference>
<dbReference type="Gene3D" id="2.130.10.10">
    <property type="entry name" value="YVTN repeat-like/Quinoprotein amine dehydrogenase"/>
    <property type="match status" value="4"/>
</dbReference>
<evidence type="ECO:0000256" key="3">
    <source>
        <dbReference type="SAM" id="SignalP"/>
    </source>
</evidence>
<feature type="chain" id="PRO_5026052850" evidence="3">
    <location>
        <begin position="23"/>
        <end position="1506"/>
    </location>
</feature>
<dbReference type="Gene3D" id="2.60.40.10">
    <property type="entry name" value="Immunoglobulins"/>
    <property type="match status" value="1"/>
</dbReference>
<dbReference type="PANTHER" id="PTHR24273:SF32">
    <property type="entry name" value="HYALIN"/>
    <property type="match status" value="1"/>
</dbReference>
<keyword evidence="6" id="KW-1185">Reference proteome</keyword>
<feature type="domain" description="HYR" evidence="4">
    <location>
        <begin position="851"/>
        <end position="934"/>
    </location>
</feature>
<keyword evidence="1 3" id="KW-0732">Signal</keyword>
<dbReference type="PROSITE" id="PS50825">
    <property type="entry name" value="HYR"/>
    <property type="match status" value="3"/>
</dbReference>
<dbReference type="NCBIfam" id="TIGR04183">
    <property type="entry name" value="Por_Secre_tail"/>
    <property type="match status" value="1"/>
</dbReference>
<feature type="domain" description="HYR" evidence="4">
    <location>
        <begin position="1093"/>
        <end position="1174"/>
    </location>
</feature>
<proteinExistence type="predicted"/>
<evidence type="ECO:0000313" key="5">
    <source>
        <dbReference type="EMBL" id="QIE60223.1"/>
    </source>
</evidence>
<gene>
    <name evidence="5" type="ORF">G5B37_11825</name>
</gene>
<keyword evidence="2" id="KW-0677">Repeat</keyword>
<sequence length="1506" mass="156970">MKIKYLLLLTSIALCLPWQNNAQEYLELIHNPTSQTTLQEVQELAESYFANRDKGRGSGYKQYKRWEHRMQRLVNADGVIGKNFNRLTWDAGISANAIDPTNSGTRMAGWTDLGPTSYTNGSQGYNGGMGRVGVVGFHPTDANTIFVGTPSGGLWKSTNGGTSWNPMSDALASIGVSGIAIDHTTPDTIYILTGDGDGGDTRSIGVMKSTDGGLSWAPTGLSWGVAVNNRGYKLLMHPTNSNIMFAVTTIGILKTTDGWATWTNVQGGTFRDIEFKPNDPSTVYAVSPDTFYKSTNTGDSWGVINAGLPSGESRIALAVSPANPDYVYYLAGPSLGAGVFNGIYRSTNSGTSFSTMTTTPNILGYDTNGGDDSHQSWYDLALAVNPSNANNILTGGINVWRSTDGGTTNTAVSKWNQPEGSFEYVHADIHELTYNPLDGKLYVGSDGGVSVSSDNGQTFTNIWDGLQIMQFYRIAGVEANPNLIIGGTQDNGTNVYSGAPNITHIYGADGMDCVIDYNNNNTMYFAYQFGGFRKSTNGGNTSFDIQPAGSTGTWVTPYGMDATNPNIIYGGYTDVYRSTNGGSSWTNLGSDGSGGLAIGVDDPTRLYASSGIDLQMSSNTGGSWTTITGPWPTLLITSIAIDPADATRIWVTLGGYTAGQKVYESTNAGSTWTNVSGTLPNIPALSIAYEDTGGSPMDAIYVGMDVGVYYKSDVTPWQLHETGLPNTPIYDLEINETNNLIRAGTFGRGLWEASLFNSSCDLTVTNVSTTDTSCPTSADGTVTVTTTCSTCTGIEYTLTPTAPPGPPITQSNNGVFTGLLANSYDISVVDSGDSSCSAGWPSNPVVVNPGSESVPPMISCMGDITQNSDTGLCTAVVTYTAPVGTDNCPGATTSQTAGLPSGSAFPVGTTTNTFEVTDSSGNSNSCSFDVIIVDNELPTPFCQDITVQLNAAGMVTITASDIDGGSSDNCGIASMAVSVDTFDCSNVGANNVVLTVTDSSGNSNTCTAVVTVEDTVGPTVSCLNISVSLDAANSVMIVPADVDGGSSDACGIASMSLDIDTFDCSNLGDNNVTLLVTDVNGNTNSCIAVVTVVDVENPLAICQDITVQLDATGTATVAAADLDGGSSDNCGITASTVNIDTFDCTMVGPNTVVLTVTDGSGNSDSCTAVVTIEDNVSPAVVCQDITVQLDASGMVTIVASDIDGGSSDACGIASVAVDMDTFDCSNLGQNNVTLTVIDVNGNSASCIAVVTVEDANIAPMAVCQNITVPLSASGTVTILPQTVDAGSVGAGCVSGMTLDIDTFTCDDVGTPVEVTLTIMNGSGVTDSCTAFVNVVDSLHPTVECPEDQTVTSEGPYTLPDYAALGMVIEADNCVDNLTVSQLPAPGTILEQGSYNITIQVTDPSGNRDICTFGLTIDDLLSTASPDISSLILYPNPAQTEIFLANPQHLPLERLSIYDISGRLVKSILVHGNEIETRINISELASASYIVVVTSQTSQSVMNMIKQ</sequence>
<dbReference type="InterPro" id="IPR026444">
    <property type="entry name" value="Secre_tail"/>
</dbReference>
<protein>
    <submittedName>
        <fullName evidence="5">HYR domain-containing protein</fullName>
    </submittedName>
</protein>
<dbReference type="InterPro" id="IPR015943">
    <property type="entry name" value="WD40/YVTN_repeat-like_dom_sf"/>
</dbReference>
<feature type="signal peptide" evidence="3">
    <location>
        <begin position="1"/>
        <end position="22"/>
    </location>
</feature>